<keyword evidence="2" id="KW-1185">Reference proteome</keyword>
<dbReference type="AlphaFoldDB" id="A0A224WWP7"/>
<sequence length="96" mass="10111">MALNKITSQGTLNSSSTINGATAAYFSASIETNGKFNFSISGNTSAAIFGTDNKVSAEVKSDINAFISAVYKQAQVTRSSYTSETVPTEVEEVIND</sequence>
<name>A0A224WWP7_9LACT</name>
<protein>
    <submittedName>
        <fullName evidence="1">Uncharacterized protein</fullName>
    </submittedName>
</protein>
<proteinExistence type="predicted"/>
<gene>
    <name evidence="1" type="ORF">RsY01_338</name>
</gene>
<comment type="caution">
    <text evidence="1">The sequence shown here is derived from an EMBL/GenBank/DDBJ whole genome shotgun (WGS) entry which is preliminary data.</text>
</comment>
<reference evidence="2" key="1">
    <citation type="submission" date="2017-08" db="EMBL/GenBank/DDBJ databases">
        <title>Draft genome sequence of Lactococcus sp. strain Rs-Y01, isolated from the gut of the lower termite Reticulitermes speratus.</title>
        <authorList>
            <person name="Ohkuma M."/>
            <person name="Yuki M."/>
        </authorList>
    </citation>
    <scope>NUCLEOTIDE SEQUENCE [LARGE SCALE GENOMIC DNA]</scope>
    <source>
        <strain evidence="2">Rs-Y01</strain>
    </source>
</reference>
<organism evidence="1 2">
    <name type="scientific">Pseudolactococcus reticulitermitis</name>
    <dbReference type="NCBI Taxonomy" id="2025039"/>
    <lineage>
        <taxon>Bacteria</taxon>
        <taxon>Bacillati</taxon>
        <taxon>Bacillota</taxon>
        <taxon>Bacilli</taxon>
        <taxon>Lactobacillales</taxon>
        <taxon>Streptococcaceae</taxon>
        <taxon>Pseudolactococcus</taxon>
    </lineage>
</organism>
<evidence type="ECO:0000313" key="2">
    <source>
        <dbReference type="Proteomes" id="UP000218689"/>
    </source>
</evidence>
<dbReference type="Proteomes" id="UP000218689">
    <property type="component" value="Unassembled WGS sequence"/>
</dbReference>
<dbReference type="EMBL" id="BEDT01000001">
    <property type="protein sequence ID" value="GAX46759.1"/>
    <property type="molecule type" value="Genomic_DNA"/>
</dbReference>
<evidence type="ECO:0000313" key="1">
    <source>
        <dbReference type="EMBL" id="GAX46759.1"/>
    </source>
</evidence>
<accession>A0A224WWP7</accession>
<dbReference type="RefSeq" id="WP_094783830.1">
    <property type="nucleotide sequence ID" value="NZ_BEDT01000001.1"/>
</dbReference>